<evidence type="ECO:0000313" key="1">
    <source>
        <dbReference type="EMBL" id="KKL92738.1"/>
    </source>
</evidence>
<sequence>MKSQIKPFSVEIIKKDGSMTINDAIGYFPTIVKDPDEWLFVVERVDGSRYLCNRDDIVDIFIYGEDDATSP</sequence>
<reference evidence="1" key="1">
    <citation type="journal article" date="2015" name="Nature">
        <title>Complex archaea that bridge the gap between prokaryotes and eukaryotes.</title>
        <authorList>
            <person name="Spang A."/>
            <person name="Saw J.H."/>
            <person name="Jorgensen S.L."/>
            <person name="Zaremba-Niedzwiedzka K."/>
            <person name="Martijn J."/>
            <person name="Lind A.E."/>
            <person name="van Eijk R."/>
            <person name="Schleper C."/>
            <person name="Guy L."/>
            <person name="Ettema T.J."/>
        </authorList>
    </citation>
    <scope>NUCLEOTIDE SEQUENCE</scope>
</reference>
<protein>
    <submittedName>
        <fullName evidence="1">Uncharacterized protein</fullName>
    </submittedName>
</protein>
<dbReference type="EMBL" id="LAZR01019385">
    <property type="protein sequence ID" value="KKL92738.1"/>
    <property type="molecule type" value="Genomic_DNA"/>
</dbReference>
<gene>
    <name evidence="1" type="ORF">LCGC14_1881640</name>
</gene>
<proteinExistence type="predicted"/>
<dbReference type="AlphaFoldDB" id="A0A0F9G242"/>
<name>A0A0F9G242_9ZZZZ</name>
<organism evidence="1">
    <name type="scientific">marine sediment metagenome</name>
    <dbReference type="NCBI Taxonomy" id="412755"/>
    <lineage>
        <taxon>unclassified sequences</taxon>
        <taxon>metagenomes</taxon>
        <taxon>ecological metagenomes</taxon>
    </lineage>
</organism>
<accession>A0A0F9G242</accession>
<comment type="caution">
    <text evidence="1">The sequence shown here is derived from an EMBL/GenBank/DDBJ whole genome shotgun (WGS) entry which is preliminary data.</text>
</comment>